<dbReference type="EMBL" id="JAWJWI010000033">
    <property type="protein sequence ID" value="MDV4190543.1"/>
    <property type="molecule type" value="Genomic_DNA"/>
</dbReference>
<keyword evidence="2" id="KW-1185">Reference proteome</keyword>
<accession>A0ABU3YXF7</accession>
<evidence type="ECO:0000313" key="2">
    <source>
        <dbReference type="Proteomes" id="UP001187203"/>
    </source>
</evidence>
<name>A0ABU3YXF7_9HYPH</name>
<gene>
    <name evidence="1" type="ORF">R1523_34325</name>
</gene>
<sequence>MQQVAARALNQTWLVRFIQRLYGPQSTLSFDGMATFFTSPVEVVRQVCTLASAGDPAAANIIQSILENSRAGDEDVDEVLAAWEARETADRASADNGVVDEDEPA</sequence>
<evidence type="ECO:0000313" key="1">
    <source>
        <dbReference type="EMBL" id="MDV4190543.1"/>
    </source>
</evidence>
<proteinExistence type="predicted"/>
<comment type="caution">
    <text evidence="1">The sequence shown here is derived from an EMBL/GenBank/DDBJ whole genome shotgun (WGS) entry which is preliminary data.</text>
</comment>
<protein>
    <submittedName>
        <fullName evidence="1">Uncharacterized protein</fullName>
    </submittedName>
</protein>
<reference evidence="2" key="1">
    <citation type="journal article" date="2023" name="Int. J. Mol. Sci.">
        <title>Genomic and Metabolic Characterization of Plant Growth-Promoting Rhizobacteria Isolated from Nodules of Clovers Grown in Non-Farmed Soil.</title>
        <authorList>
            <person name="Wojcik M."/>
            <person name="Koper P."/>
            <person name="Zebracki K."/>
            <person name="Marczak M."/>
            <person name="Mazur A."/>
        </authorList>
    </citation>
    <scope>NUCLEOTIDE SEQUENCE [LARGE SCALE GENOMIC DNA]</scope>
    <source>
        <strain evidence="2">KB12</strain>
    </source>
</reference>
<dbReference type="Proteomes" id="UP001187203">
    <property type="component" value="Unassembled WGS sequence"/>
</dbReference>
<organism evidence="1 2">
    <name type="scientific">Rhizobium brockwellii</name>
    <dbReference type="NCBI Taxonomy" id="3019932"/>
    <lineage>
        <taxon>Bacteria</taxon>
        <taxon>Pseudomonadati</taxon>
        <taxon>Pseudomonadota</taxon>
        <taxon>Alphaproteobacteria</taxon>
        <taxon>Hyphomicrobiales</taxon>
        <taxon>Rhizobiaceae</taxon>
        <taxon>Rhizobium/Agrobacterium group</taxon>
        <taxon>Rhizobium</taxon>
    </lineage>
</organism>
<dbReference type="RefSeq" id="WP_130747855.1">
    <property type="nucleotide sequence ID" value="NZ_JAWJWH010000033.1"/>
</dbReference>